<organism evidence="1 2">
    <name type="scientific">Sphaerodactylus townsendi</name>
    <dbReference type="NCBI Taxonomy" id="933632"/>
    <lineage>
        <taxon>Eukaryota</taxon>
        <taxon>Metazoa</taxon>
        <taxon>Chordata</taxon>
        <taxon>Craniata</taxon>
        <taxon>Vertebrata</taxon>
        <taxon>Euteleostomi</taxon>
        <taxon>Lepidosauria</taxon>
        <taxon>Squamata</taxon>
        <taxon>Bifurcata</taxon>
        <taxon>Gekkota</taxon>
        <taxon>Sphaerodactylidae</taxon>
        <taxon>Sphaerodactylus</taxon>
    </lineage>
</organism>
<evidence type="ECO:0000313" key="1">
    <source>
        <dbReference type="EMBL" id="KAH8002571.1"/>
    </source>
</evidence>
<accession>A0ACB8FBQ2</accession>
<reference evidence="1" key="1">
    <citation type="submission" date="2021-08" db="EMBL/GenBank/DDBJ databases">
        <title>The first chromosome-level gecko genome reveals the dynamic sex chromosomes of Neotropical dwarf geckos (Sphaerodactylidae: Sphaerodactylus).</title>
        <authorList>
            <person name="Pinto B.J."/>
            <person name="Keating S.E."/>
            <person name="Gamble T."/>
        </authorList>
    </citation>
    <scope>NUCLEOTIDE SEQUENCE</scope>
    <source>
        <strain evidence="1">TG3544</strain>
    </source>
</reference>
<dbReference type="EMBL" id="CM037621">
    <property type="protein sequence ID" value="KAH8002571.1"/>
    <property type="molecule type" value="Genomic_DNA"/>
</dbReference>
<name>A0ACB8FBQ2_9SAUR</name>
<comment type="caution">
    <text evidence="1">The sequence shown here is derived from an EMBL/GenBank/DDBJ whole genome shotgun (WGS) entry which is preliminary data.</text>
</comment>
<evidence type="ECO:0000313" key="2">
    <source>
        <dbReference type="Proteomes" id="UP000827872"/>
    </source>
</evidence>
<gene>
    <name evidence="1" type="ORF">K3G42_026127</name>
</gene>
<protein>
    <submittedName>
        <fullName evidence="1">Uncharacterized protein</fullName>
    </submittedName>
</protein>
<dbReference type="Proteomes" id="UP000827872">
    <property type="component" value="Linkage Group LG08"/>
</dbReference>
<sequence>MQFSRSDTAGDQWATLQLSAQQKSWDTKGQYKSYETTDFGLDSQSEKFIMLGQTALLALLLATILDDITMMYRISNTKQMSIWKS</sequence>
<keyword evidence="2" id="KW-1185">Reference proteome</keyword>
<proteinExistence type="predicted"/>